<reference evidence="3 4" key="1">
    <citation type="submission" date="2022-10" db="EMBL/GenBank/DDBJ databases">
        <title>Comparative genomic study of S. anginosus.</title>
        <authorList>
            <person name="Prasad A."/>
            <person name="Ene A."/>
            <person name="Jablonska S."/>
            <person name="Du J."/>
            <person name="Wolfe A.J."/>
            <person name="Putonti C."/>
        </authorList>
    </citation>
    <scope>NUCLEOTIDE SEQUENCE [LARGE SCALE GENOMIC DNA]</scope>
    <source>
        <strain evidence="3 4">UMB1339</strain>
    </source>
</reference>
<evidence type="ECO:0000313" key="4">
    <source>
        <dbReference type="Proteomes" id="UP001208682"/>
    </source>
</evidence>
<dbReference type="EMBL" id="JAPAIP010000006">
    <property type="protein sequence ID" value="MCW1076418.1"/>
    <property type="molecule type" value="Genomic_DNA"/>
</dbReference>
<dbReference type="InterPro" id="IPR044929">
    <property type="entry name" value="DNA/RNA_non-sp_Endonuclease_sf"/>
</dbReference>
<dbReference type="GO" id="GO:0004519">
    <property type="term" value="F:endonuclease activity"/>
    <property type="evidence" value="ECO:0007669"/>
    <property type="project" value="UniProtKB-KW"/>
</dbReference>
<gene>
    <name evidence="3" type="ORF">OJ589_04415</name>
</gene>
<dbReference type="Proteomes" id="UP001208682">
    <property type="component" value="Unassembled WGS sequence"/>
</dbReference>
<keyword evidence="3" id="KW-0540">Nuclease</keyword>
<feature type="chain" id="PRO_5044822475" evidence="1">
    <location>
        <begin position="27"/>
        <end position="264"/>
    </location>
</feature>
<comment type="caution">
    <text evidence="3">The sequence shown here is derived from an EMBL/GenBank/DDBJ whole genome shotgun (WGS) entry which is preliminary data.</text>
</comment>
<keyword evidence="1" id="KW-0732">Signal</keyword>
<dbReference type="Gene3D" id="3.40.570.10">
    <property type="entry name" value="Extracellular Endonuclease, subunit A"/>
    <property type="match status" value="1"/>
</dbReference>
<evidence type="ECO:0000259" key="2">
    <source>
        <dbReference type="Pfam" id="PF13930"/>
    </source>
</evidence>
<proteinExistence type="predicted"/>
<protein>
    <submittedName>
        <fullName evidence="3">DNA/RNA non-specific endonuclease</fullName>
    </submittedName>
</protein>
<dbReference type="Pfam" id="PF13930">
    <property type="entry name" value="Endonuclea_NS_2"/>
    <property type="match status" value="1"/>
</dbReference>
<sequence>MKKNKFVFVAIIFLAILLVQPQNFQAVVSFFTQNDLKSQLNITGSPGEKNSDISSTYHSKNSELKSQIYDGKNQVIEVHSKAQFTSEELNLEKGTWKKFSSLDLLNRVGVAEAMLGQDLLPKKEREDISTVTPTGWKNKKIDFNGQSDYLYNRSHLIAFQLSGENDNPQNLFTGTRALNANFEDEKSSMLYYENFISNYIKETNHHVRYRVTPIFKNVELVCRGIRLEAQSVEDDTISFDVYIFNIQPGYELNYLTGDSQKVAP</sequence>
<feature type="signal peptide" evidence="1">
    <location>
        <begin position="1"/>
        <end position="26"/>
    </location>
</feature>
<accession>A0ABD4U1D3</accession>
<keyword evidence="3" id="KW-0255">Endonuclease</keyword>
<feature type="domain" description="Type VII secretion system protein EssD-like" evidence="2">
    <location>
        <begin position="90"/>
        <end position="231"/>
    </location>
</feature>
<organism evidence="3 4">
    <name type="scientific">Streptococcus anginosus</name>
    <dbReference type="NCBI Taxonomy" id="1328"/>
    <lineage>
        <taxon>Bacteria</taxon>
        <taxon>Bacillati</taxon>
        <taxon>Bacillota</taxon>
        <taxon>Bacilli</taxon>
        <taxon>Lactobacillales</taxon>
        <taxon>Streptococcaceae</taxon>
        <taxon>Streptococcus</taxon>
        <taxon>Streptococcus anginosus group</taxon>
    </lineage>
</organism>
<dbReference type="InterPro" id="IPR044927">
    <property type="entry name" value="Endonuclea_NS_2"/>
</dbReference>
<evidence type="ECO:0000313" key="3">
    <source>
        <dbReference type="EMBL" id="MCW1076418.1"/>
    </source>
</evidence>
<dbReference type="AlphaFoldDB" id="A0ABD4U1D3"/>
<keyword evidence="3" id="KW-0378">Hydrolase</keyword>
<dbReference type="RefSeq" id="WP_060971017.1">
    <property type="nucleotide sequence ID" value="NZ_JAPAIP010000006.1"/>
</dbReference>
<name>A0ABD4U1D3_STRAP</name>
<evidence type="ECO:0000256" key="1">
    <source>
        <dbReference type="SAM" id="SignalP"/>
    </source>
</evidence>